<dbReference type="HAMAP" id="MF_00572">
    <property type="entry name" value="LeuA_type2"/>
    <property type="match status" value="1"/>
</dbReference>
<comment type="similarity">
    <text evidence="3">Belongs to the alpha-IPM synthase/homocitrate synthase family. LeuA type 2 subfamily.</text>
</comment>
<keyword evidence="6" id="KW-0028">Amino-acid biosynthesis</keyword>
<evidence type="ECO:0000256" key="3">
    <source>
        <dbReference type="ARBA" id="ARBA00009767"/>
    </source>
</evidence>
<reference evidence="11" key="1">
    <citation type="submission" date="2023-03" db="EMBL/GenBank/DDBJ databases">
        <title>Mating type loci evolution in Malassezia.</title>
        <authorList>
            <person name="Coelho M.A."/>
        </authorList>
    </citation>
    <scope>NUCLEOTIDE SEQUENCE</scope>
    <source>
        <strain evidence="11">CBS 9557</strain>
    </source>
</reference>
<dbReference type="SUPFAM" id="SSF89000">
    <property type="entry name" value="post-HMGL domain-like"/>
    <property type="match status" value="1"/>
</dbReference>
<dbReference type="Gene3D" id="3.30.160.270">
    <property type="match status" value="1"/>
</dbReference>
<dbReference type="SUPFAM" id="SSF51569">
    <property type="entry name" value="Aldolase"/>
    <property type="match status" value="1"/>
</dbReference>
<proteinExistence type="inferred from homology"/>
<feature type="domain" description="2-isopropylmalate synthase LeuA allosteric (dimerisation)" evidence="10">
    <location>
        <begin position="430"/>
        <end position="601"/>
    </location>
</feature>
<dbReference type="Gene3D" id="3.20.20.70">
    <property type="entry name" value="Aldolase class I"/>
    <property type="match status" value="1"/>
</dbReference>
<keyword evidence="12" id="KW-1185">Reference proteome</keyword>
<evidence type="ECO:0000259" key="10">
    <source>
        <dbReference type="SMART" id="SM00917"/>
    </source>
</evidence>
<dbReference type="PROSITE" id="PS00815">
    <property type="entry name" value="AIPM_HOMOCIT_SYNTH_1"/>
    <property type="match status" value="1"/>
</dbReference>
<dbReference type="InterPro" id="IPR036230">
    <property type="entry name" value="LeuA_allosteric_dom_sf"/>
</dbReference>
<dbReference type="GO" id="GO:0005739">
    <property type="term" value="C:mitochondrion"/>
    <property type="evidence" value="ECO:0007669"/>
    <property type="project" value="TreeGrafter"/>
</dbReference>
<dbReference type="InterPro" id="IPR000891">
    <property type="entry name" value="PYR_CT"/>
</dbReference>
<dbReference type="GO" id="GO:0003852">
    <property type="term" value="F:2-isopropylmalate synthase activity"/>
    <property type="evidence" value="ECO:0007669"/>
    <property type="project" value="UniProtKB-EC"/>
</dbReference>
<comment type="catalytic activity">
    <reaction evidence="1">
        <text>3-methyl-2-oxobutanoate + acetyl-CoA + H2O = (2S)-2-isopropylmalate + CoA + H(+)</text>
        <dbReference type="Rhea" id="RHEA:21524"/>
        <dbReference type="ChEBI" id="CHEBI:1178"/>
        <dbReference type="ChEBI" id="CHEBI:11851"/>
        <dbReference type="ChEBI" id="CHEBI:15377"/>
        <dbReference type="ChEBI" id="CHEBI:15378"/>
        <dbReference type="ChEBI" id="CHEBI:57287"/>
        <dbReference type="ChEBI" id="CHEBI:57288"/>
        <dbReference type="EC" id="2.3.3.13"/>
    </reaction>
</comment>
<comment type="pathway">
    <text evidence="2">Amino-acid biosynthesis; L-leucine biosynthesis; L-leucine from 3-methyl-2-oxobutanoate: step 1/4.</text>
</comment>
<name>A0AAF0ENE0_9BASI</name>
<dbReference type="InterPro" id="IPR039371">
    <property type="entry name" value="LeuA_N_DRE-TIM"/>
</dbReference>
<evidence type="ECO:0000256" key="7">
    <source>
        <dbReference type="ARBA" id="ARBA00022679"/>
    </source>
</evidence>
<accession>A0AAF0ENE0</accession>
<dbReference type="InterPro" id="IPR002034">
    <property type="entry name" value="AIPM/Hcit_synth_CS"/>
</dbReference>
<dbReference type="PROSITE" id="PS00816">
    <property type="entry name" value="AIPM_HOMOCIT_SYNTH_2"/>
    <property type="match status" value="1"/>
</dbReference>
<keyword evidence="8" id="KW-0479">Metal-binding</keyword>
<dbReference type="InterPro" id="IPR005668">
    <property type="entry name" value="IPM_Synthase"/>
</dbReference>
<evidence type="ECO:0000256" key="4">
    <source>
        <dbReference type="ARBA" id="ARBA00012973"/>
    </source>
</evidence>
<evidence type="ECO:0000256" key="1">
    <source>
        <dbReference type="ARBA" id="ARBA00000064"/>
    </source>
</evidence>
<dbReference type="EMBL" id="CP119892">
    <property type="protein sequence ID" value="WFD25247.1"/>
    <property type="molecule type" value="Genomic_DNA"/>
</dbReference>
<sequence length="601" mass="66055">MNPAGKYKGYTPVNLPDRQWPSKIMRHSPMWLSTDLRDGNQALANPMTEEQKLLFFKKLVSIGVKEIEVAFPSASDTEFGFVRRIIEEGHIPDDVWIQVLTPAREELIRRSFEAVKGAKNVIMHMYNATSPLFREVVFGNDQAQTVEMAVKHTKLVRELMDHYSQPENGGTTFRYEYSPETFSQTEPDFAIQVCEAVREAWGLASPDNRLIFNLPATVEIGPPNHYADMIEYFCRNIKDRDSIYVSLHPHNDRGCGIAAAELGILAGGDRIEGCIFGNGERTGNVDLVTLALNLYTQGVAPGPLDLSDLPSLIEVVTSCNDLPIHPRHPYAGELVMTAFSGSHQDAIKKGFHAQEKRRQTGDTLWNMPYLPVDPADLGLTYEAVIRVNSQSGKGGIAYLLAQSLGVDLPRRMQVSFYQVVQAMAEQTSKEISTEDITTAFLQTYHVPVSSQDQNQGKFSLQSFRLSDAGAQVSTGGDSTPLQRVFEGVLLHQGQSVEVRGTGNGPLSALLDAVEKHFGLKVNVREYSEHAITRASALTLGSESKTHGQTRSKAASYVELVRQDESDKVGANKAQGFWGVGVDVDITSAGLKAVLSALSNVG</sequence>
<dbReference type="Pfam" id="PF08502">
    <property type="entry name" value="LeuA_dimer"/>
    <property type="match status" value="1"/>
</dbReference>
<dbReference type="InterPro" id="IPR054692">
    <property type="entry name" value="LeuA-like_post-cat"/>
</dbReference>
<keyword evidence="7 11" id="KW-0808">Transferase</keyword>
<dbReference type="GO" id="GO:0009098">
    <property type="term" value="P:L-leucine biosynthetic process"/>
    <property type="evidence" value="ECO:0007669"/>
    <property type="project" value="UniProtKB-KW"/>
</dbReference>
<dbReference type="EC" id="2.3.3.13" evidence="4"/>
<evidence type="ECO:0000313" key="11">
    <source>
        <dbReference type="EMBL" id="WFD25247.1"/>
    </source>
</evidence>
<dbReference type="SMART" id="SM00917">
    <property type="entry name" value="LeuA_dimer"/>
    <property type="match status" value="1"/>
</dbReference>
<dbReference type="InterPro" id="IPR013709">
    <property type="entry name" value="2-isopropylmalate_synth_dimer"/>
</dbReference>
<dbReference type="Pfam" id="PF22615">
    <property type="entry name" value="IPMS_D2"/>
    <property type="match status" value="1"/>
</dbReference>
<dbReference type="PANTHER" id="PTHR46911">
    <property type="match status" value="1"/>
</dbReference>
<dbReference type="GO" id="GO:0046872">
    <property type="term" value="F:metal ion binding"/>
    <property type="evidence" value="ECO:0007669"/>
    <property type="project" value="UniProtKB-KW"/>
</dbReference>
<dbReference type="SUPFAM" id="SSF110921">
    <property type="entry name" value="2-isopropylmalate synthase LeuA, allosteric (dimerisation) domain"/>
    <property type="match status" value="1"/>
</dbReference>
<dbReference type="InterPro" id="IPR013785">
    <property type="entry name" value="Aldolase_TIM"/>
</dbReference>
<evidence type="ECO:0000256" key="6">
    <source>
        <dbReference type="ARBA" id="ARBA00022605"/>
    </source>
</evidence>
<evidence type="ECO:0000256" key="9">
    <source>
        <dbReference type="ARBA" id="ARBA00023304"/>
    </source>
</evidence>
<dbReference type="Proteomes" id="UP001213623">
    <property type="component" value="Chromosome 1"/>
</dbReference>
<dbReference type="Pfam" id="PF00682">
    <property type="entry name" value="HMGL-like"/>
    <property type="match status" value="1"/>
</dbReference>
<gene>
    <name evidence="11" type="ORF">MNAN1_000214</name>
</gene>
<protein>
    <recommendedName>
        <fullName evidence="4">2-isopropylmalate synthase</fullName>
        <ecNumber evidence="4">2.3.3.13</ecNumber>
    </recommendedName>
</protein>
<keyword evidence="11" id="KW-0012">Acyltransferase</keyword>
<dbReference type="AlphaFoldDB" id="A0AAF0ENE0"/>
<dbReference type="NCBIfam" id="NF002991">
    <property type="entry name" value="PRK03739.1"/>
    <property type="match status" value="1"/>
</dbReference>
<evidence type="ECO:0000313" key="12">
    <source>
        <dbReference type="Proteomes" id="UP001213623"/>
    </source>
</evidence>
<dbReference type="CDD" id="cd07942">
    <property type="entry name" value="DRE_TIM_LeuA"/>
    <property type="match status" value="1"/>
</dbReference>
<evidence type="ECO:0000256" key="2">
    <source>
        <dbReference type="ARBA" id="ARBA00004689"/>
    </source>
</evidence>
<keyword evidence="5" id="KW-0432">Leucine biosynthesis</keyword>
<evidence type="ECO:0000256" key="8">
    <source>
        <dbReference type="ARBA" id="ARBA00022723"/>
    </source>
</evidence>
<organism evidence="11 12">
    <name type="scientific">Malassezia nana</name>
    <dbReference type="NCBI Taxonomy" id="180528"/>
    <lineage>
        <taxon>Eukaryota</taxon>
        <taxon>Fungi</taxon>
        <taxon>Dikarya</taxon>
        <taxon>Basidiomycota</taxon>
        <taxon>Ustilaginomycotina</taxon>
        <taxon>Malasseziomycetes</taxon>
        <taxon>Malasseziales</taxon>
        <taxon>Malasseziaceae</taxon>
        <taxon>Malassezia</taxon>
    </lineage>
</organism>
<keyword evidence="9" id="KW-0100">Branched-chain amino acid biosynthesis</keyword>
<dbReference type="NCBIfam" id="TIGR00970">
    <property type="entry name" value="leuA_yeast"/>
    <property type="match status" value="1"/>
</dbReference>
<evidence type="ECO:0000256" key="5">
    <source>
        <dbReference type="ARBA" id="ARBA00022430"/>
    </source>
</evidence>
<dbReference type="PANTHER" id="PTHR46911:SF1">
    <property type="entry name" value="2-ISOPROPYLMALATE SYNTHASE"/>
    <property type="match status" value="1"/>
</dbReference>